<evidence type="ECO:0000256" key="1">
    <source>
        <dbReference type="SAM" id="MobiDB-lite"/>
    </source>
</evidence>
<dbReference type="AlphaFoldDB" id="A0A914V896"/>
<feature type="compositionally biased region" description="Low complexity" evidence="1">
    <location>
        <begin position="11"/>
        <end position="23"/>
    </location>
</feature>
<protein>
    <submittedName>
        <fullName evidence="3">Uncharacterized protein</fullName>
    </submittedName>
</protein>
<name>A0A914V896_9BILA</name>
<organism evidence="2 3">
    <name type="scientific">Plectus sambesii</name>
    <dbReference type="NCBI Taxonomy" id="2011161"/>
    <lineage>
        <taxon>Eukaryota</taxon>
        <taxon>Metazoa</taxon>
        <taxon>Ecdysozoa</taxon>
        <taxon>Nematoda</taxon>
        <taxon>Chromadorea</taxon>
        <taxon>Plectida</taxon>
        <taxon>Plectina</taxon>
        <taxon>Plectoidea</taxon>
        <taxon>Plectidae</taxon>
        <taxon>Plectus</taxon>
    </lineage>
</organism>
<sequence length="62" mass="6471">MYPHQARGAVPPQSSSSSSTTPSYAGAHGQTPPRMPAALYQPPAGTYMSPTQGQLAYPGMYS</sequence>
<evidence type="ECO:0000313" key="3">
    <source>
        <dbReference type="WBParaSite" id="PSAMB.scaffold15656size1513.g36634.t1"/>
    </source>
</evidence>
<dbReference type="Proteomes" id="UP000887566">
    <property type="component" value="Unplaced"/>
</dbReference>
<proteinExistence type="predicted"/>
<reference evidence="3" key="1">
    <citation type="submission" date="2022-11" db="UniProtKB">
        <authorList>
            <consortium name="WormBaseParasite"/>
        </authorList>
    </citation>
    <scope>IDENTIFICATION</scope>
</reference>
<evidence type="ECO:0000313" key="2">
    <source>
        <dbReference type="Proteomes" id="UP000887566"/>
    </source>
</evidence>
<feature type="region of interest" description="Disordered" evidence="1">
    <location>
        <begin position="1"/>
        <end position="62"/>
    </location>
</feature>
<accession>A0A914V896</accession>
<dbReference type="WBParaSite" id="PSAMB.scaffold15656size1513.g36634.t1">
    <property type="protein sequence ID" value="PSAMB.scaffold15656size1513.g36634.t1"/>
    <property type="gene ID" value="PSAMB.scaffold15656size1513.g36634"/>
</dbReference>
<keyword evidence="2" id="KW-1185">Reference proteome</keyword>